<dbReference type="InterPro" id="IPR002562">
    <property type="entry name" value="3'-5'_exonuclease_dom"/>
</dbReference>
<dbReference type="EMBL" id="KX657793">
    <property type="protein sequence ID" value="AOZ61282.1"/>
    <property type="molecule type" value="Genomic_DNA"/>
</dbReference>
<dbReference type="GO" id="GO:0003677">
    <property type="term" value="F:DNA binding"/>
    <property type="evidence" value="ECO:0007669"/>
    <property type="project" value="InterPro"/>
</dbReference>
<dbReference type="SMART" id="SM00474">
    <property type="entry name" value="35EXOc"/>
    <property type="match status" value="1"/>
</dbReference>
<evidence type="ECO:0000256" key="2">
    <source>
        <dbReference type="ARBA" id="ARBA00023109"/>
    </source>
</evidence>
<dbReference type="GO" id="GO:0008408">
    <property type="term" value="F:3'-5' exonuclease activity"/>
    <property type="evidence" value="ECO:0007669"/>
    <property type="project" value="InterPro"/>
</dbReference>
<dbReference type="SMART" id="SM00482">
    <property type="entry name" value="POLAc"/>
    <property type="match status" value="1"/>
</dbReference>
<evidence type="ECO:0000313" key="6">
    <source>
        <dbReference type="Proteomes" id="UP000226155"/>
    </source>
</evidence>
<dbReference type="InterPro" id="IPR012337">
    <property type="entry name" value="RNaseH-like_sf"/>
</dbReference>
<feature type="domain" description="DNA-directed DNA polymerase family A palm" evidence="4">
    <location>
        <begin position="377"/>
        <end position="560"/>
    </location>
</feature>
<dbReference type="InterPro" id="IPR001098">
    <property type="entry name" value="DNA-dir_DNA_pol_A_palm_dom"/>
</dbReference>
<evidence type="ECO:0000259" key="3">
    <source>
        <dbReference type="SMART" id="SM00474"/>
    </source>
</evidence>
<name>A0A1I9S3Y8_9CAUD</name>
<dbReference type="GO" id="GO:0039693">
    <property type="term" value="P:viral DNA genome replication"/>
    <property type="evidence" value="ECO:0007669"/>
    <property type="project" value="UniProtKB-KW"/>
</dbReference>
<keyword evidence="6" id="KW-1185">Reference proteome</keyword>
<dbReference type="SUPFAM" id="SSF53098">
    <property type="entry name" value="Ribonuclease H-like"/>
    <property type="match status" value="1"/>
</dbReference>
<evidence type="ECO:0000259" key="4">
    <source>
        <dbReference type="SMART" id="SM00482"/>
    </source>
</evidence>
<dbReference type="Gene3D" id="3.30.70.370">
    <property type="match status" value="1"/>
</dbReference>
<keyword evidence="1" id="KW-0235">DNA replication</keyword>
<dbReference type="Proteomes" id="UP000226155">
    <property type="component" value="Segment"/>
</dbReference>
<evidence type="ECO:0000313" key="5">
    <source>
        <dbReference type="EMBL" id="AOZ61282.1"/>
    </source>
</evidence>
<organism evidence="5 6">
    <name type="scientific">Mycobacterium phage DarthPhader</name>
    <dbReference type="NCBI Taxonomy" id="1912975"/>
    <lineage>
        <taxon>Viruses</taxon>
        <taxon>Duplodnaviria</taxon>
        <taxon>Heunggongvirae</taxon>
        <taxon>Uroviricota</taxon>
        <taxon>Caudoviricetes</taxon>
        <taxon>Refugevirus</taxon>
        <taxon>Refugevirus darthphader</taxon>
    </lineage>
</organism>
<dbReference type="GO" id="GO:0006261">
    <property type="term" value="P:DNA-templated DNA replication"/>
    <property type="evidence" value="ECO:0007669"/>
    <property type="project" value="InterPro"/>
</dbReference>
<dbReference type="SUPFAM" id="SSF56672">
    <property type="entry name" value="DNA/RNA polymerases"/>
    <property type="match status" value="1"/>
</dbReference>
<proteinExistence type="predicted"/>
<dbReference type="Gene3D" id="1.20.1060.10">
    <property type="entry name" value="Taq DNA Polymerase, Chain T, domain 4"/>
    <property type="match status" value="1"/>
</dbReference>
<dbReference type="Gene3D" id="1.10.150.20">
    <property type="entry name" value="5' to 3' exonuclease, C-terminal subdomain"/>
    <property type="match status" value="1"/>
</dbReference>
<dbReference type="InterPro" id="IPR036397">
    <property type="entry name" value="RNaseH_sf"/>
</dbReference>
<reference evidence="6" key="1">
    <citation type="submission" date="2016-08" db="EMBL/GenBank/DDBJ databases">
        <authorList>
            <person name="Seilhamer J.J."/>
        </authorList>
    </citation>
    <scope>NUCLEOTIDE SEQUENCE [LARGE SCALE GENOMIC DNA]</scope>
</reference>
<accession>A0A1I9S3Y8</accession>
<gene>
    <name evidence="5" type="ORF">SEA_DARTHPHADER_42</name>
</gene>
<evidence type="ECO:0000256" key="1">
    <source>
        <dbReference type="ARBA" id="ARBA00022705"/>
    </source>
</evidence>
<dbReference type="Gene3D" id="3.30.420.10">
    <property type="entry name" value="Ribonuclease H-like superfamily/Ribonuclease H"/>
    <property type="match status" value="1"/>
</dbReference>
<feature type="domain" description="3'-5' exonuclease" evidence="3">
    <location>
        <begin position="15"/>
        <end position="193"/>
    </location>
</feature>
<dbReference type="Pfam" id="PF01612">
    <property type="entry name" value="DNA_pol_A_exo1"/>
    <property type="match status" value="1"/>
</dbReference>
<dbReference type="InterPro" id="IPR002298">
    <property type="entry name" value="DNA_polymerase_A"/>
</dbReference>
<protein>
    <submittedName>
        <fullName evidence="5">DNA polymerase I</fullName>
    </submittedName>
</protein>
<dbReference type="GO" id="GO:0006302">
    <property type="term" value="P:double-strand break repair"/>
    <property type="evidence" value="ECO:0007669"/>
    <property type="project" value="TreeGrafter"/>
</dbReference>
<sequence>MIELEHEVGGDLVTINVVETPEDLDGFHDFIQANLRCLAVDTETTGLEIYSPDFRCRLVQFGTEKEAWVLPVDESPTQLQKVVKDSIDLLDKIVLQNASYDLQVLDQCFGIKMEELWPKVLDTQILAKLVDPRPYGAGGFGHSLEELIAEFISKDQAKAVKGLMAKLAKEHKTTKAKIWAVIDLFHPEYLLYAGMDTIFTARLCRKLARLVPDVSRGLVRYEHKVAEICSYVDRKGFLLDVEYAQALSDKWLYEKSVWESILFTEYGLDNPNSNDQCADVIEEAGWKIKGRTEGGKRQVNADLYDEMIKKGTPEQAQLAAMIQEAQKLGKWRNTWVQKFLDVRDKDDRCHTFVNPLQARTSRMSITGIPAQTLPAGDYTVRRCFLAEPGQIMGSIDYQTQELRVLAALSGDKTMIEAFRTGADLHQMTADAAQVPRKIGKMANFLTVYGGGAKTLAEQAGIDIVTAKRVLDAFARTYPGVARYSKKLAAEAKRNGYVINAVGRRLPVDSSRSYSALNYMVQSTSRDVTCRALIKLHEAGFTPYIRLPIHDEIVASLPAEKAVWGAQRIAELMAETMGPITIGTDPEVGGRSWGSLYVKEEDRPNITDPHLLVAA</sequence>
<dbReference type="PANTHER" id="PTHR10133">
    <property type="entry name" value="DNA POLYMERASE I"/>
    <property type="match status" value="1"/>
</dbReference>
<dbReference type="Pfam" id="PF00476">
    <property type="entry name" value="DNA_pol_A"/>
    <property type="match status" value="1"/>
</dbReference>
<dbReference type="InterPro" id="IPR043502">
    <property type="entry name" value="DNA/RNA_pol_sf"/>
</dbReference>
<keyword evidence="2" id="KW-1194">Viral DNA replication</keyword>
<dbReference type="PANTHER" id="PTHR10133:SF27">
    <property type="entry name" value="DNA POLYMERASE NU"/>
    <property type="match status" value="1"/>
</dbReference>
<dbReference type="GO" id="GO:0003887">
    <property type="term" value="F:DNA-directed DNA polymerase activity"/>
    <property type="evidence" value="ECO:0007669"/>
    <property type="project" value="InterPro"/>
</dbReference>